<name>A0A0S3QY51_PHAAN</name>
<keyword evidence="2" id="KW-1185">Reference proteome</keyword>
<dbReference type="EMBL" id="AP015034">
    <property type="protein sequence ID" value="BAT73218.1"/>
    <property type="molecule type" value="Genomic_DNA"/>
</dbReference>
<dbReference type="Proteomes" id="UP000291084">
    <property type="component" value="Chromosome 1"/>
</dbReference>
<evidence type="ECO:0000313" key="2">
    <source>
        <dbReference type="Proteomes" id="UP000291084"/>
    </source>
</evidence>
<reference evidence="1 2" key="1">
    <citation type="journal article" date="2015" name="Sci. Rep.">
        <title>The power of single molecule real-time sequencing technology in the de novo assembly of a eukaryotic genome.</title>
        <authorList>
            <person name="Sakai H."/>
            <person name="Naito K."/>
            <person name="Ogiso-Tanaka E."/>
            <person name="Takahashi Y."/>
            <person name="Iseki K."/>
            <person name="Muto C."/>
            <person name="Satou K."/>
            <person name="Teruya K."/>
            <person name="Shiroma A."/>
            <person name="Shimoji M."/>
            <person name="Hirano T."/>
            <person name="Itoh T."/>
            <person name="Kaga A."/>
            <person name="Tomooka N."/>
        </authorList>
    </citation>
    <scope>NUCLEOTIDE SEQUENCE [LARGE SCALE GENOMIC DNA]</scope>
    <source>
        <strain evidence="2">cv. Shumari</strain>
    </source>
</reference>
<gene>
    <name evidence="1" type="primary">Vigan.01G068500</name>
    <name evidence="1" type="ORF">VIGAN_01068500</name>
</gene>
<proteinExistence type="predicted"/>
<sequence length="73" mass="8450">MFYKLPPHKVWNEISKMLIIGESVPNGFNVSIDRNFSLNSPFPPRNHLNLTLHFTELRKPQCPCKQSEKGNRG</sequence>
<dbReference type="AlphaFoldDB" id="A0A0S3QY51"/>
<organism evidence="1 2">
    <name type="scientific">Vigna angularis var. angularis</name>
    <dbReference type="NCBI Taxonomy" id="157739"/>
    <lineage>
        <taxon>Eukaryota</taxon>
        <taxon>Viridiplantae</taxon>
        <taxon>Streptophyta</taxon>
        <taxon>Embryophyta</taxon>
        <taxon>Tracheophyta</taxon>
        <taxon>Spermatophyta</taxon>
        <taxon>Magnoliopsida</taxon>
        <taxon>eudicotyledons</taxon>
        <taxon>Gunneridae</taxon>
        <taxon>Pentapetalae</taxon>
        <taxon>rosids</taxon>
        <taxon>fabids</taxon>
        <taxon>Fabales</taxon>
        <taxon>Fabaceae</taxon>
        <taxon>Papilionoideae</taxon>
        <taxon>50 kb inversion clade</taxon>
        <taxon>NPAAA clade</taxon>
        <taxon>indigoferoid/millettioid clade</taxon>
        <taxon>Phaseoleae</taxon>
        <taxon>Vigna</taxon>
    </lineage>
</organism>
<protein>
    <submittedName>
        <fullName evidence="1">Uncharacterized protein</fullName>
    </submittedName>
</protein>
<accession>A0A0S3QY51</accession>
<evidence type="ECO:0000313" key="1">
    <source>
        <dbReference type="EMBL" id="BAT73218.1"/>
    </source>
</evidence>